<evidence type="ECO:0008006" key="3">
    <source>
        <dbReference type="Google" id="ProtNLM"/>
    </source>
</evidence>
<keyword evidence="2" id="KW-1185">Reference proteome</keyword>
<dbReference type="RefSeq" id="WP_169522992.1">
    <property type="nucleotide sequence ID" value="NZ_JAAMPT010000199.1"/>
</dbReference>
<evidence type="ECO:0000313" key="1">
    <source>
        <dbReference type="EMBL" id="NMH24396.1"/>
    </source>
</evidence>
<gene>
    <name evidence="1" type="ORF">G6042_03845</name>
</gene>
<proteinExistence type="predicted"/>
<accession>A0ABX1QQ79</accession>
<dbReference type="EMBL" id="JAAMPT010000199">
    <property type="protein sequence ID" value="NMH24396.1"/>
    <property type="molecule type" value="Genomic_DNA"/>
</dbReference>
<reference evidence="1 2" key="1">
    <citation type="submission" date="2020-02" db="EMBL/GenBank/DDBJ databases">
        <title>Flavobacterium sp. genome.</title>
        <authorList>
            <person name="Jung H.S."/>
            <person name="Baek J.H."/>
            <person name="Jeon C.O."/>
        </authorList>
    </citation>
    <scope>NUCLEOTIDE SEQUENCE [LARGE SCALE GENOMIC DNA]</scope>
    <source>
        <strain evidence="1 2">SE-s27</strain>
    </source>
</reference>
<sequence>MKRFLFIMLLLSFKSYSQDFIGKWKTLSYEDEIVFYNKAKDSIFYKNIDRKDEAENFKQMSELLIFSVTYSFESNGKFVTDFPAVGQTVKGSFEVDKLNRKIVMIDKEGKKDELSYIYTNGVLYVDMKMETGFIKLGLTKISD</sequence>
<name>A0ABX1QQ79_9FLAO</name>
<dbReference type="Proteomes" id="UP000767947">
    <property type="component" value="Unassembled WGS sequence"/>
</dbReference>
<evidence type="ECO:0000313" key="2">
    <source>
        <dbReference type="Proteomes" id="UP000767947"/>
    </source>
</evidence>
<protein>
    <recommendedName>
        <fullName evidence="3">Lipocalin-like domain-containing protein</fullName>
    </recommendedName>
</protein>
<organism evidence="1 2">
    <name type="scientific">Flavobacterium solisilvae</name>
    <dbReference type="NCBI Taxonomy" id="1852019"/>
    <lineage>
        <taxon>Bacteria</taxon>
        <taxon>Pseudomonadati</taxon>
        <taxon>Bacteroidota</taxon>
        <taxon>Flavobacteriia</taxon>
        <taxon>Flavobacteriales</taxon>
        <taxon>Flavobacteriaceae</taxon>
        <taxon>Flavobacterium</taxon>
    </lineage>
</organism>
<comment type="caution">
    <text evidence="1">The sequence shown here is derived from an EMBL/GenBank/DDBJ whole genome shotgun (WGS) entry which is preliminary data.</text>
</comment>